<feature type="compositionally biased region" description="Low complexity" evidence="1">
    <location>
        <begin position="410"/>
        <end position="433"/>
    </location>
</feature>
<gene>
    <name evidence="3" type="ORF">DMI76_00945</name>
</gene>
<dbReference type="InterPro" id="IPR036034">
    <property type="entry name" value="PDZ_sf"/>
</dbReference>
<evidence type="ECO:0000259" key="2">
    <source>
        <dbReference type="Pfam" id="PF17820"/>
    </source>
</evidence>
<protein>
    <recommendedName>
        <fullName evidence="2">PDZ domain-containing protein</fullName>
    </recommendedName>
</protein>
<dbReference type="Gene3D" id="2.30.42.10">
    <property type="match status" value="1"/>
</dbReference>
<dbReference type="AlphaFoldDB" id="A0AAE6TB27"/>
<reference evidence="3" key="1">
    <citation type="submission" date="2018-05" db="EMBL/GenBank/DDBJ databases">
        <title>Complete genome sequnece of Akkermansia muciniphila EB-AMDK-40.</title>
        <authorList>
            <person name="Nam Y.-D."/>
            <person name="Chung W.-H."/>
            <person name="Park Y.S."/>
            <person name="Kang J."/>
        </authorList>
    </citation>
    <scope>NUCLEOTIDE SEQUENCE</scope>
    <source>
        <strain evidence="3">EB-AMDK-40</strain>
    </source>
</reference>
<evidence type="ECO:0000313" key="3">
    <source>
        <dbReference type="EMBL" id="QHV62031.1"/>
    </source>
</evidence>
<proteinExistence type="predicted"/>
<evidence type="ECO:0000313" key="4">
    <source>
        <dbReference type="Proteomes" id="UP000642553"/>
    </source>
</evidence>
<organism evidence="3 4">
    <name type="scientific">Akkermansia massiliensis</name>
    <dbReference type="NCBI Taxonomy" id="2927224"/>
    <lineage>
        <taxon>Bacteria</taxon>
        <taxon>Pseudomonadati</taxon>
        <taxon>Verrucomicrobiota</taxon>
        <taxon>Verrucomicrobiia</taxon>
        <taxon>Verrucomicrobiales</taxon>
        <taxon>Akkermansiaceae</taxon>
        <taxon>Akkermansia</taxon>
    </lineage>
</organism>
<name>A0AAE6TB27_9BACT</name>
<dbReference type="Pfam" id="PF17820">
    <property type="entry name" value="PDZ_6"/>
    <property type="match status" value="1"/>
</dbReference>
<dbReference type="Proteomes" id="UP000642553">
    <property type="component" value="Chromosome"/>
</dbReference>
<sequence length="443" mass="48604">MECFMFRSSIMLLATMLCVSCVSHRPIQDSSSPPIDAANPLDGTPVALAWSSGTQLMMGVDTGAVQTSLLFSPAVESIGARLRGRGAMRTANVPVSLKDDGEPISRKQDVVMVDQAPYDGLLGWECIRKYVWNINYPKRSHRFFNKLPSKIRSWHKLSLIPGSDYPQIADKHGRRIILDTGAPHAVYISKKRWNAIKQAYPDAFVSVYSGYSPAAGGFYAHECMHVSSFQLGPLELKNILLCESFANPEVMGIPDDIDIILGYGALAARQFWLDGPGNALYFSSTSHRMPAPSSFNLMGGTFIQDRNGNGPMKAYVAEWSPAWDAGLRTGDVLVSINGRKNPYPDLVEYVTTQRGAQASVVVQRRNRLVRIHWEVPAAPPAGDYYPTPQAITEQEFENHVKQQEEKEQPQDAAGDQQPAPAATETPEEAAPAPDGKTDKTPAA</sequence>
<feature type="region of interest" description="Disordered" evidence="1">
    <location>
        <begin position="392"/>
        <end position="443"/>
    </location>
</feature>
<accession>A0AAE6TB27</accession>
<feature type="compositionally biased region" description="Basic and acidic residues" evidence="1">
    <location>
        <begin position="396"/>
        <end position="409"/>
    </location>
</feature>
<dbReference type="SUPFAM" id="SSF50156">
    <property type="entry name" value="PDZ domain-like"/>
    <property type="match status" value="1"/>
</dbReference>
<feature type="domain" description="PDZ" evidence="2">
    <location>
        <begin position="315"/>
        <end position="364"/>
    </location>
</feature>
<dbReference type="InterPro" id="IPR041489">
    <property type="entry name" value="PDZ_6"/>
</dbReference>
<evidence type="ECO:0000256" key="1">
    <source>
        <dbReference type="SAM" id="MobiDB-lite"/>
    </source>
</evidence>
<dbReference type="EMBL" id="CP029701">
    <property type="protein sequence ID" value="QHV62031.1"/>
    <property type="molecule type" value="Genomic_DNA"/>
</dbReference>